<name>A0A1I0F416_9ACTN</name>
<dbReference type="InterPro" id="IPR006119">
    <property type="entry name" value="Resolv_N"/>
</dbReference>
<dbReference type="OrthoDB" id="4500247at2"/>
<dbReference type="PANTHER" id="PTHR30461">
    <property type="entry name" value="DNA-INVERTASE FROM LAMBDOID PROPHAGE"/>
    <property type="match status" value="1"/>
</dbReference>
<dbReference type="EMBL" id="FOHX01000003">
    <property type="protein sequence ID" value="SET52670.1"/>
    <property type="molecule type" value="Genomic_DNA"/>
</dbReference>
<evidence type="ECO:0000259" key="2">
    <source>
        <dbReference type="PROSITE" id="PS51737"/>
    </source>
</evidence>
<reference evidence="3 4" key="1">
    <citation type="submission" date="2016-10" db="EMBL/GenBank/DDBJ databases">
        <authorList>
            <person name="de Groot N.N."/>
        </authorList>
    </citation>
    <scope>NUCLEOTIDE SEQUENCE [LARGE SCALE GENOMIC DNA]</scope>
    <source>
        <strain evidence="3 4">CGMCC 4.5598</strain>
    </source>
</reference>
<dbReference type="Gene3D" id="3.90.1750.20">
    <property type="entry name" value="Putative Large Serine Recombinase, Chain B, Domain 2"/>
    <property type="match status" value="1"/>
</dbReference>
<dbReference type="SUPFAM" id="SSF53041">
    <property type="entry name" value="Resolvase-like"/>
    <property type="match status" value="1"/>
</dbReference>
<dbReference type="GO" id="GO:0000150">
    <property type="term" value="F:DNA strand exchange activity"/>
    <property type="evidence" value="ECO:0007669"/>
    <property type="project" value="InterPro"/>
</dbReference>
<protein>
    <submittedName>
        <fullName evidence="3">Site-specific DNA recombinase</fullName>
    </submittedName>
</protein>
<dbReference type="InterPro" id="IPR050639">
    <property type="entry name" value="SSR_resolvase"/>
</dbReference>
<dbReference type="Gene3D" id="3.40.50.1390">
    <property type="entry name" value="Resolvase, N-terminal catalytic domain"/>
    <property type="match status" value="1"/>
</dbReference>
<dbReference type="InterPro" id="IPR038109">
    <property type="entry name" value="DNA_bind_recomb_sf"/>
</dbReference>
<dbReference type="GO" id="GO:0003677">
    <property type="term" value="F:DNA binding"/>
    <property type="evidence" value="ECO:0007669"/>
    <property type="project" value="InterPro"/>
</dbReference>
<dbReference type="PROSITE" id="PS51737">
    <property type="entry name" value="RECOMBINASE_DNA_BIND"/>
    <property type="match status" value="1"/>
</dbReference>
<sequence length="486" mass="54229">MPPEKPQLRAAIYDRVSKDKRRDARSVEEQKVANVTHCDRHGWAVAEIFTDNDKSASRYARGGRPDWERLLEALAGGAFDVLVMWEPSRGGRELQGWSTLLNLCQEQGVLIHITSHDHTYDVRKPRDRRSLAEDGVDSEYESGKISERIRRGTRARAAEGRPHGPARYGYRRVYDPATGALVGQVIEPDEAAVVREMADWVKSGVTLEGIARRLNGRGTPAPRAEHWQAGPIKRMLLHPSYLGYRVHNGERIKSEEWFPPILDEHVHYMLVARLTNPERGGPRPSAVKHLLSGIALCGICGTKLKTAPRAGVVRYTCRSLDGEGRIVTHLTRGKARVDAYVESVTIAVLQQPDALAAMLDGQESTKLSEALARLEKERAELDAFYAKAEAGELSAEGLVRVEAARLPKIRAIEGEVRDIQSVQFMPHVPHLTEDGPEHVPARWRGLDLAQQREVIASLFTVEILPIGSGRKRFADEESVRVTPRRA</sequence>
<evidence type="ECO:0000259" key="1">
    <source>
        <dbReference type="PROSITE" id="PS51736"/>
    </source>
</evidence>
<gene>
    <name evidence="3" type="ORF">SAMN05421811_103316</name>
</gene>
<dbReference type="CDD" id="cd00338">
    <property type="entry name" value="Ser_Recombinase"/>
    <property type="match status" value="1"/>
</dbReference>
<dbReference type="Proteomes" id="UP000199361">
    <property type="component" value="Unassembled WGS sequence"/>
</dbReference>
<dbReference type="InterPro" id="IPR011109">
    <property type="entry name" value="DNA_bind_recombinase_dom"/>
</dbReference>
<organism evidence="3 4">
    <name type="scientific">Nonomuraea wenchangensis</name>
    <dbReference type="NCBI Taxonomy" id="568860"/>
    <lineage>
        <taxon>Bacteria</taxon>
        <taxon>Bacillati</taxon>
        <taxon>Actinomycetota</taxon>
        <taxon>Actinomycetes</taxon>
        <taxon>Streptosporangiales</taxon>
        <taxon>Streptosporangiaceae</taxon>
        <taxon>Nonomuraea</taxon>
    </lineage>
</organism>
<keyword evidence="4" id="KW-1185">Reference proteome</keyword>
<dbReference type="InterPro" id="IPR036162">
    <property type="entry name" value="Resolvase-like_N_sf"/>
</dbReference>
<evidence type="ECO:0000313" key="3">
    <source>
        <dbReference type="EMBL" id="SET52670.1"/>
    </source>
</evidence>
<dbReference type="RefSeq" id="WP_091079624.1">
    <property type="nucleotide sequence ID" value="NZ_FOHX01000003.1"/>
</dbReference>
<proteinExistence type="predicted"/>
<dbReference type="Pfam" id="PF07508">
    <property type="entry name" value="Recombinase"/>
    <property type="match status" value="1"/>
</dbReference>
<dbReference type="AlphaFoldDB" id="A0A1I0F416"/>
<dbReference type="Pfam" id="PF00239">
    <property type="entry name" value="Resolvase"/>
    <property type="match status" value="1"/>
</dbReference>
<dbReference type="PANTHER" id="PTHR30461:SF23">
    <property type="entry name" value="DNA RECOMBINASE-RELATED"/>
    <property type="match status" value="1"/>
</dbReference>
<dbReference type="SMART" id="SM00857">
    <property type="entry name" value="Resolvase"/>
    <property type="match status" value="1"/>
</dbReference>
<accession>A0A1I0F416</accession>
<feature type="domain" description="Recombinase" evidence="2">
    <location>
        <begin position="167"/>
        <end position="280"/>
    </location>
</feature>
<feature type="domain" description="Resolvase/invertase-type recombinase catalytic" evidence="1">
    <location>
        <begin position="9"/>
        <end position="160"/>
    </location>
</feature>
<evidence type="ECO:0000313" key="4">
    <source>
        <dbReference type="Proteomes" id="UP000199361"/>
    </source>
</evidence>
<dbReference type="STRING" id="568860.SAMN05421811_103316"/>
<dbReference type="PROSITE" id="PS51736">
    <property type="entry name" value="RECOMBINASES_3"/>
    <property type="match status" value="1"/>
</dbReference>